<proteinExistence type="inferred from homology"/>
<evidence type="ECO:0000256" key="7">
    <source>
        <dbReference type="ARBA" id="ARBA00023136"/>
    </source>
</evidence>
<dbReference type="Proteomes" id="UP001201262">
    <property type="component" value="Unassembled WGS sequence"/>
</dbReference>
<keyword evidence="10" id="KW-1185">Reference proteome</keyword>
<feature type="transmembrane region" description="Helical" evidence="8">
    <location>
        <begin position="86"/>
        <end position="104"/>
    </location>
</feature>
<dbReference type="EMBL" id="JAJTJA010000008">
    <property type="protein sequence ID" value="KAH8694912.1"/>
    <property type="molecule type" value="Genomic_DNA"/>
</dbReference>
<comment type="similarity">
    <text evidence="3">Belongs to the TVP18 family.</text>
</comment>
<dbReference type="SMART" id="SM01077">
    <property type="entry name" value="Cg6151-P"/>
    <property type="match status" value="1"/>
</dbReference>
<dbReference type="GeneID" id="70246745"/>
<dbReference type="PANTHER" id="PTHR13314">
    <property type="entry name" value="CALCIUM CHANNEL FLOWER HOMOLOG"/>
    <property type="match status" value="1"/>
</dbReference>
<keyword evidence="6" id="KW-0333">Golgi apparatus</keyword>
<dbReference type="GO" id="GO:0000139">
    <property type="term" value="C:Golgi membrane"/>
    <property type="evidence" value="ECO:0007669"/>
    <property type="project" value="UniProtKB-SubCell"/>
</dbReference>
<keyword evidence="7 8" id="KW-0472">Membrane</keyword>
<feature type="transmembrane region" description="Helical" evidence="8">
    <location>
        <begin position="44"/>
        <end position="66"/>
    </location>
</feature>
<evidence type="ECO:0000256" key="4">
    <source>
        <dbReference type="ARBA" id="ARBA00022692"/>
    </source>
</evidence>
<sequence>MILHRRHVHSTSSFSDFCRTGVLCIFLCFALGIANIFTLTALRIVFSVICLASAFVILFTEIPFLLRICPTSPTFDTFIRRFSTNYMRALIYVVMSAIQWVSLVSGASSLIAAAVFLLIAGLFYLLAALKHQDFMSSKTLGGQGIAQMIV</sequence>
<organism evidence="9 10">
    <name type="scientific">Talaromyces proteolyticus</name>
    <dbReference type="NCBI Taxonomy" id="1131652"/>
    <lineage>
        <taxon>Eukaryota</taxon>
        <taxon>Fungi</taxon>
        <taxon>Dikarya</taxon>
        <taxon>Ascomycota</taxon>
        <taxon>Pezizomycotina</taxon>
        <taxon>Eurotiomycetes</taxon>
        <taxon>Eurotiomycetidae</taxon>
        <taxon>Eurotiales</taxon>
        <taxon>Trichocomaceae</taxon>
        <taxon>Talaromyces</taxon>
        <taxon>Talaromyces sect. Bacilispori</taxon>
    </lineage>
</organism>
<reference evidence="9" key="1">
    <citation type="submission" date="2021-12" db="EMBL/GenBank/DDBJ databases">
        <title>Convergent genome expansion in fungi linked to evolution of root-endophyte symbiosis.</title>
        <authorList>
            <consortium name="DOE Joint Genome Institute"/>
            <person name="Ke Y.-H."/>
            <person name="Bonito G."/>
            <person name="Liao H.-L."/>
            <person name="Looney B."/>
            <person name="Rojas-Flechas A."/>
            <person name="Nash J."/>
            <person name="Hameed K."/>
            <person name="Schadt C."/>
            <person name="Martin F."/>
            <person name="Crous P.W."/>
            <person name="Miettinen O."/>
            <person name="Magnuson J.K."/>
            <person name="Labbe J."/>
            <person name="Jacobson D."/>
            <person name="Doktycz M.J."/>
            <person name="Veneault-Fourrey C."/>
            <person name="Kuo A."/>
            <person name="Mondo S."/>
            <person name="Calhoun S."/>
            <person name="Riley R."/>
            <person name="Ohm R."/>
            <person name="LaButti K."/>
            <person name="Andreopoulos B."/>
            <person name="Pangilinan J."/>
            <person name="Nolan M."/>
            <person name="Tritt A."/>
            <person name="Clum A."/>
            <person name="Lipzen A."/>
            <person name="Daum C."/>
            <person name="Barry K."/>
            <person name="Grigoriev I.V."/>
            <person name="Vilgalys R."/>
        </authorList>
    </citation>
    <scope>NUCLEOTIDE SEQUENCE</scope>
    <source>
        <strain evidence="9">PMI_201</strain>
    </source>
</reference>
<keyword evidence="4 8" id="KW-0812">Transmembrane</keyword>
<dbReference type="RefSeq" id="XP_046070054.1">
    <property type="nucleotide sequence ID" value="XM_046216458.1"/>
</dbReference>
<dbReference type="PANTHER" id="PTHR13314:SF2">
    <property type="entry name" value="CALCIUM CHANNEL FLOWER HOMOLOG"/>
    <property type="match status" value="1"/>
</dbReference>
<dbReference type="Pfam" id="PF10233">
    <property type="entry name" value="Cg6151-P"/>
    <property type="match status" value="1"/>
</dbReference>
<evidence type="ECO:0000313" key="9">
    <source>
        <dbReference type="EMBL" id="KAH8694912.1"/>
    </source>
</evidence>
<feature type="transmembrane region" description="Helical" evidence="8">
    <location>
        <begin position="110"/>
        <end position="129"/>
    </location>
</feature>
<dbReference type="AlphaFoldDB" id="A0AAD4KMA2"/>
<evidence type="ECO:0000256" key="3">
    <source>
        <dbReference type="ARBA" id="ARBA00005738"/>
    </source>
</evidence>
<protein>
    <recommendedName>
        <fullName evidence="11">Golgi apparatus membrane protein TVP18</fullName>
    </recommendedName>
</protein>
<comment type="caution">
    <text evidence="9">The sequence shown here is derived from an EMBL/GenBank/DDBJ whole genome shotgun (WGS) entry which is preliminary data.</text>
</comment>
<comment type="subcellular location">
    <subcellularLocation>
        <location evidence="2">Golgi apparatus membrane</location>
        <topology evidence="2">Multi-pass membrane protein</topology>
    </subcellularLocation>
</comment>
<dbReference type="GO" id="GO:0016192">
    <property type="term" value="P:vesicle-mediated transport"/>
    <property type="evidence" value="ECO:0007669"/>
    <property type="project" value="TreeGrafter"/>
</dbReference>
<accession>A0AAD4KMA2</accession>
<comment type="function">
    <text evidence="1">Golgi membrane protein involved in vesicular trafficking.</text>
</comment>
<evidence type="ECO:0008006" key="11">
    <source>
        <dbReference type="Google" id="ProtNLM"/>
    </source>
</evidence>
<evidence type="ECO:0000256" key="1">
    <source>
        <dbReference type="ARBA" id="ARBA00003246"/>
    </source>
</evidence>
<dbReference type="InterPro" id="IPR019365">
    <property type="entry name" value="TVP18/Ca-channel_flower"/>
</dbReference>
<evidence type="ECO:0000256" key="8">
    <source>
        <dbReference type="SAM" id="Phobius"/>
    </source>
</evidence>
<evidence type="ECO:0000256" key="6">
    <source>
        <dbReference type="ARBA" id="ARBA00023034"/>
    </source>
</evidence>
<evidence type="ECO:0000256" key="5">
    <source>
        <dbReference type="ARBA" id="ARBA00022989"/>
    </source>
</evidence>
<feature type="transmembrane region" description="Helical" evidence="8">
    <location>
        <begin position="20"/>
        <end position="38"/>
    </location>
</feature>
<keyword evidence="5 8" id="KW-1133">Transmembrane helix</keyword>
<evidence type="ECO:0000256" key="2">
    <source>
        <dbReference type="ARBA" id="ARBA00004653"/>
    </source>
</evidence>
<name>A0AAD4KMA2_9EURO</name>
<gene>
    <name evidence="9" type="ORF">BGW36DRAFT_381700</name>
</gene>
<evidence type="ECO:0000313" key="10">
    <source>
        <dbReference type="Proteomes" id="UP001201262"/>
    </source>
</evidence>